<evidence type="ECO:0000313" key="2">
    <source>
        <dbReference type="Proteomes" id="UP001732700"/>
    </source>
</evidence>
<reference evidence="1" key="1">
    <citation type="submission" date="2021-05" db="EMBL/GenBank/DDBJ databases">
        <authorList>
            <person name="Scholz U."/>
            <person name="Mascher M."/>
            <person name="Fiebig A."/>
        </authorList>
    </citation>
    <scope>NUCLEOTIDE SEQUENCE [LARGE SCALE GENOMIC DNA]</scope>
</reference>
<sequence length="620" mass="68438">MSIFRRLFNWGLPSGLVEISGNILVFDQCFSTDLLEEDELKPYIGGILKQLLARYSIDSFMVFNFEGGKKNNQTARIFSGYNMSVMGYPRSYEGCPLLTLEMIHHFLRSSESWLSLSQDNFLLIHAEHGGWPVLAFALAALLVYLRRCKDEKALDTVHKNAPRGLLELYSPLDPAPSQLRYLKYVSRRHISPALWPPGDRILNLNCAIIRTVPNFDGQGGCRPIFRIYGPDPLVPNESSAKALFSTPKTSDFVQLYTQEDNEIIKVNVRCPVRGDVVMECITVNEDLKHEVMVFRVMFNTAFIEDNLLLLDRDQIDILWDTKHRFPVDFRVEVIFSEIDATTLIHTSESSSDQKESFSNLDIAFSDVDLSSKNNHITDVHDGLDAVSLQEIEIGNVTPEQSILDSTSVQIFQKELENTPSAPKFEGDKVAVADTVSLPEAEPFSPNSEERELSEDASTRSSAPKFDSDEEAVADAVSLPEAEPFSPNSEEGELSEDASARSSAPKFDSDEEVVADAVSLPEAESNGTSSHEPELSEDASALEKPEGDTTNGILNSDTPSVELPGSEVGGAVTAEWSDTNTDTFLSGTPSSSAPSSPPRFDEDTMEAGTAEDQPQSSELQI</sequence>
<organism evidence="1 2">
    <name type="scientific">Avena sativa</name>
    <name type="common">Oat</name>
    <dbReference type="NCBI Taxonomy" id="4498"/>
    <lineage>
        <taxon>Eukaryota</taxon>
        <taxon>Viridiplantae</taxon>
        <taxon>Streptophyta</taxon>
        <taxon>Embryophyta</taxon>
        <taxon>Tracheophyta</taxon>
        <taxon>Spermatophyta</taxon>
        <taxon>Magnoliopsida</taxon>
        <taxon>Liliopsida</taxon>
        <taxon>Poales</taxon>
        <taxon>Poaceae</taxon>
        <taxon>BOP clade</taxon>
        <taxon>Pooideae</taxon>
        <taxon>Poodae</taxon>
        <taxon>Poeae</taxon>
        <taxon>Poeae Chloroplast Group 1 (Aveneae type)</taxon>
        <taxon>Aveninae</taxon>
        <taxon>Avena</taxon>
    </lineage>
</organism>
<reference evidence="1" key="2">
    <citation type="submission" date="2025-09" db="UniProtKB">
        <authorList>
            <consortium name="EnsemblPlants"/>
        </authorList>
    </citation>
    <scope>IDENTIFICATION</scope>
</reference>
<proteinExistence type="predicted"/>
<dbReference type="EnsemblPlants" id="AVESA.00010b.r2.7AG1206480.1">
    <property type="protein sequence ID" value="AVESA.00010b.r2.7AG1206480.1.CDS"/>
    <property type="gene ID" value="AVESA.00010b.r2.7AG1206480"/>
</dbReference>
<keyword evidence="2" id="KW-1185">Reference proteome</keyword>
<evidence type="ECO:0000313" key="1">
    <source>
        <dbReference type="EnsemblPlants" id="AVESA.00010b.r2.7AG1206480.1.CDS"/>
    </source>
</evidence>
<protein>
    <submittedName>
        <fullName evidence="1">Uncharacterized protein</fullName>
    </submittedName>
</protein>
<accession>A0ACD5ZQH5</accession>
<dbReference type="Proteomes" id="UP001732700">
    <property type="component" value="Chromosome 7A"/>
</dbReference>
<name>A0ACD5ZQH5_AVESA</name>